<evidence type="ECO:0000256" key="3">
    <source>
        <dbReference type="ARBA" id="ARBA00023125"/>
    </source>
</evidence>
<dbReference type="GO" id="GO:0045892">
    <property type="term" value="P:negative regulation of DNA-templated transcription"/>
    <property type="evidence" value="ECO:0007669"/>
    <property type="project" value="InterPro"/>
</dbReference>
<evidence type="ECO:0000256" key="1">
    <source>
        <dbReference type="ARBA" id="ARBA00011046"/>
    </source>
</evidence>
<dbReference type="InterPro" id="IPR005650">
    <property type="entry name" value="BlaI_family"/>
</dbReference>
<evidence type="ECO:0000256" key="4">
    <source>
        <dbReference type="ARBA" id="ARBA00023163"/>
    </source>
</evidence>
<accession>A0A1W1WDU8</accession>
<dbReference type="OrthoDB" id="2989615at2"/>
<dbReference type="EMBL" id="FWWY01000001">
    <property type="protein sequence ID" value="SMC04220.1"/>
    <property type="molecule type" value="Genomic_DNA"/>
</dbReference>
<dbReference type="AlphaFoldDB" id="A0A1W1WDU8"/>
<evidence type="ECO:0000313" key="6">
    <source>
        <dbReference type="Proteomes" id="UP000192660"/>
    </source>
</evidence>
<reference evidence="6" key="1">
    <citation type="submission" date="2017-04" db="EMBL/GenBank/DDBJ databases">
        <authorList>
            <person name="Varghese N."/>
            <person name="Submissions S."/>
        </authorList>
    </citation>
    <scope>NUCLEOTIDE SEQUENCE [LARGE SCALE GENOMIC DNA]</scope>
    <source>
        <strain evidence="6">DSM 9293</strain>
    </source>
</reference>
<dbReference type="Gene3D" id="1.10.10.10">
    <property type="entry name" value="Winged helix-like DNA-binding domain superfamily/Winged helix DNA-binding domain"/>
    <property type="match status" value="1"/>
</dbReference>
<keyword evidence="4" id="KW-0804">Transcription</keyword>
<dbReference type="Proteomes" id="UP000192660">
    <property type="component" value="Unassembled WGS sequence"/>
</dbReference>
<keyword evidence="3" id="KW-0238">DNA-binding</keyword>
<keyword evidence="6" id="KW-1185">Reference proteome</keyword>
<name>A0A1W1WDU8_SULTA</name>
<dbReference type="Pfam" id="PF03965">
    <property type="entry name" value="Penicillinase_R"/>
    <property type="match status" value="1"/>
</dbReference>
<dbReference type="SUPFAM" id="SSF46785">
    <property type="entry name" value="Winged helix' DNA-binding domain"/>
    <property type="match status" value="1"/>
</dbReference>
<sequence>MPLAPKNHLRNQILQIIRTQGESTVKSVHQAVSQKRPVSINTVATVMNRLVSQKILVRGGSVRHYVYKIAPAESVLKARAMESVETLISEFGESGLVHFVDAIDELDPDALAKLEAIVRARTQEKSHQ</sequence>
<dbReference type="RefSeq" id="WP_084661195.1">
    <property type="nucleotide sequence ID" value="NZ_FWWY01000001.1"/>
</dbReference>
<dbReference type="InterPro" id="IPR036388">
    <property type="entry name" value="WH-like_DNA-bd_sf"/>
</dbReference>
<protein>
    <submittedName>
        <fullName evidence="5">Predicted transcriptional regulator</fullName>
    </submittedName>
</protein>
<dbReference type="STRING" id="28034.BFX07_09625"/>
<evidence type="ECO:0000256" key="2">
    <source>
        <dbReference type="ARBA" id="ARBA00023015"/>
    </source>
</evidence>
<gene>
    <name evidence="5" type="ORF">SAMN00768000_1532</name>
</gene>
<dbReference type="InterPro" id="IPR036390">
    <property type="entry name" value="WH_DNA-bd_sf"/>
</dbReference>
<dbReference type="GO" id="GO:0003677">
    <property type="term" value="F:DNA binding"/>
    <property type="evidence" value="ECO:0007669"/>
    <property type="project" value="UniProtKB-KW"/>
</dbReference>
<keyword evidence="2" id="KW-0805">Transcription regulation</keyword>
<comment type="similarity">
    <text evidence="1">Belongs to the BlaI transcriptional regulatory family.</text>
</comment>
<organism evidence="5 6">
    <name type="scientific">Sulfobacillus thermosulfidooxidans (strain DSM 9293 / VKM B-1269 / AT-1)</name>
    <dbReference type="NCBI Taxonomy" id="929705"/>
    <lineage>
        <taxon>Bacteria</taxon>
        <taxon>Bacillati</taxon>
        <taxon>Bacillota</taxon>
        <taxon>Clostridia</taxon>
        <taxon>Eubacteriales</taxon>
        <taxon>Clostridiales Family XVII. Incertae Sedis</taxon>
        <taxon>Sulfobacillus</taxon>
    </lineage>
</organism>
<proteinExistence type="inferred from homology"/>
<evidence type="ECO:0000313" key="5">
    <source>
        <dbReference type="EMBL" id="SMC04220.1"/>
    </source>
</evidence>